<evidence type="ECO:0000259" key="1">
    <source>
        <dbReference type="PROSITE" id="PS50883"/>
    </source>
</evidence>
<evidence type="ECO:0000313" key="3">
    <source>
        <dbReference type="Proteomes" id="UP001209083"/>
    </source>
</evidence>
<organism evidence="2 3">
    <name type="scientific">Saxibacter everestensis</name>
    <dbReference type="NCBI Taxonomy" id="2909229"/>
    <lineage>
        <taxon>Bacteria</taxon>
        <taxon>Bacillati</taxon>
        <taxon>Actinomycetota</taxon>
        <taxon>Actinomycetes</taxon>
        <taxon>Micrococcales</taxon>
        <taxon>Brevibacteriaceae</taxon>
        <taxon>Saxibacter</taxon>
    </lineage>
</organism>
<dbReference type="PANTHER" id="PTHR33121">
    <property type="entry name" value="CYCLIC DI-GMP PHOSPHODIESTERASE PDEF"/>
    <property type="match status" value="1"/>
</dbReference>
<evidence type="ECO:0000313" key="2">
    <source>
        <dbReference type="EMBL" id="WGW13407.1"/>
    </source>
</evidence>
<dbReference type="SUPFAM" id="SSF141868">
    <property type="entry name" value="EAL domain-like"/>
    <property type="match status" value="1"/>
</dbReference>
<dbReference type="PANTHER" id="PTHR33121:SF76">
    <property type="entry name" value="SIGNALING PROTEIN"/>
    <property type="match status" value="1"/>
</dbReference>
<gene>
    <name evidence="2" type="ORF">LWF01_06495</name>
</gene>
<name>A0ABY8QWS0_9MICO</name>
<sequence>MSLTEVDATDSDELKRIIRAGRLRTLFRPLVELESHRVLAYEALHTAEGSELRDADRIRAAIRDSDMVGDLDAASRFFALETAGTLSLLPKTRIFIDAEIESFATLEDRTNEADRSVVLQLESSTLKTHPAQVLRAINQARSLGWGIAMRGVGHDFASCAFLPLINPAVICLHPSLLRQGPSRHVAEVINLVTAHAERTGAVILADGISDSQGLSMARALGAQLGRGDYFAPSTATPTVPAAGLKDDVLRRHGSRNSSPHLSPYALAVGSLEPRRATKALLIEISKSIEQRALSLGSATILLAGFQEAEYITQETKERYRTLAEQLAMVVMVAGDLDEAPVPLTRGGPLDTSDPVRKEWTIVVIGPDWSTLLAAHDLGDSGPENERRFDFILTHDRLLAIDAARSLMSRIPAERN</sequence>
<dbReference type="Gene3D" id="3.20.20.450">
    <property type="entry name" value="EAL domain"/>
    <property type="match status" value="1"/>
</dbReference>
<proteinExistence type="predicted"/>
<keyword evidence="3" id="KW-1185">Reference proteome</keyword>
<dbReference type="PROSITE" id="PS50883">
    <property type="entry name" value="EAL"/>
    <property type="match status" value="1"/>
</dbReference>
<protein>
    <submittedName>
        <fullName evidence="2">EAL domain-containing protein</fullName>
    </submittedName>
</protein>
<reference evidence="2 3" key="1">
    <citation type="submission" date="2023-05" db="EMBL/GenBank/DDBJ databases">
        <title>Lithophilousrod everest ZFBP1038 complete genpme.</title>
        <authorList>
            <person name="Tian M."/>
        </authorList>
    </citation>
    <scope>NUCLEOTIDE SEQUENCE [LARGE SCALE GENOMIC DNA]</scope>
    <source>
        <strain evidence="2 3">ZFBP1038</strain>
    </source>
</reference>
<dbReference type="InterPro" id="IPR019278">
    <property type="entry name" value="DICT_dom"/>
</dbReference>
<accession>A0ABY8QWS0</accession>
<dbReference type="InterPro" id="IPR050706">
    <property type="entry name" value="Cyclic-di-GMP_PDE-like"/>
</dbReference>
<dbReference type="Pfam" id="PF10069">
    <property type="entry name" value="DICT"/>
    <property type="match status" value="1"/>
</dbReference>
<dbReference type="Pfam" id="PF00563">
    <property type="entry name" value="EAL"/>
    <property type="match status" value="1"/>
</dbReference>
<dbReference type="EMBL" id="CP090958">
    <property type="protein sequence ID" value="WGW13407.1"/>
    <property type="molecule type" value="Genomic_DNA"/>
</dbReference>
<dbReference type="Proteomes" id="UP001209083">
    <property type="component" value="Chromosome"/>
</dbReference>
<dbReference type="RefSeq" id="WP_349640227.1">
    <property type="nucleotide sequence ID" value="NZ_CP090958.1"/>
</dbReference>
<dbReference type="SMART" id="SM00052">
    <property type="entry name" value="EAL"/>
    <property type="match status" value="1"/>
</dbReference>
<dbReference type="InterPro" id="IPR035919">
    <property type="entry name" value="EAL_sf"/>
</dbReference>
<feature type="domain" description="EAL" evidence="1">
    <location>
        <begin position="7"/>
        <end position="247"/>
    </location>
</feature>
<dbReference type="InterPro" id="IPR001633">
    <property type="entry name" value="EAL_dom"/>
</dbReference>